<dbReference type="EMBL" id="JACHMB010000001">
    <property type="protein sequence ID" value="MBB5773672.1"/>
    <property type="molecule type" value="Genomic_DNA"/>
</dbReference>
<evidence type="ECO:0000256" key="1">
    <source>
        <dbReference type="ARBA" id="ARBA00022729"/>
    </source>
</evidence>
<keyword evidence="1" id="KW-0732">Signal</keyword>
<evidence type="ECO:0000259" key="3">
    <source>
        <dbReference type="SMART" id="SM00560"/>
    </source>
</evidence>
<evidence type="ECO:0000256" key="2">
    <source>
        <dbReference type="ARBA" id="ARBA00023157"/>
    </source>
</evidence>
<keyword evidence="5" id="KW-1185">Reference proteome</keyword>
<accession>A0A7W9FY24</accession>
<reference evidence="4 5" key="1">
    <citation type="submission" date="2020-08" db="EMBL/GenBank/DDBJ databases">
        <title>Sequencing the genomes of 1000 actinobacteria strains.</title>
        <authorList>
            <person name="Klenk H.-P."/>
        </authorList>
    </citation>
    <scope>NUCLEOTIDE SEQUENCE [LARGE SCALE GENOMIC DNA]</scope>
    <source>
        <strain evidence="4 5">DSM 45507</strain>
    </source>
</reference>
<dbReference type="InterPro" id="IPR013320">
    <property type="entry name" value="ConA-like_dom_sf"/>
</dbReference>
<protein>
    <recommendedName>
        <fullName evidence="3">LamG-like jellyroll fold domain-containing protein</fullName>
    </recommendedName>
</protein>
<dbReference type="RefSeq" id="WP_185067621.1">
    <property type="nucleotide sequence ID" value="NZ_JACHMB010000001.1"/>
</dbReference>
<proteinExistence type="predicted"/>
<sequence>MPHGELSDGWTVRWRARAIAGEVSSDWAAWHYVTLDLAQAGPGPMARTAGPVLRTDQSFTVAAWVRWDDQNGAYTIVGQDGVNAAPFRLGNDPEDGLIFSLTSSDTADARSEGVVSGVKAPANSWFHIAAVYDKESSTATLYVNGNTIGLPVLDESQEDTEVSASAPISFPTWNSTGPLTLGTSMNGTLDEVWAYDRALSHSEIAELVDGSSSEEFAPLAGQGDRRSTTAMAAPQPMTYDRVDPEECWKKFEDNDRNKATWRKNRFSGCQVHSIKFAGDGADTGEFFLMLVASTFNGPDGGPGGVPPGGTSRDMYFDVYVNEFRFSDYDFLDADYTLGLSPARGQTACRHITSWNGSAQHNNITKEGDELRALSNPIDDKWPKLATWRFRSAPGDASGADLISNCNFSPWVKTDSDGWLDPIKFEWGHGATPQQFTIRCDSATYISKQFPGGCAMPAAASIKWELGAGYDEAYIHYWKACYDKGDTYPKRPDKIIKGCATSANENPGAQNYLHRIGQPEIDRNRGRATTRCRSLWPNYGTPVPPMVHMECDEFPPASAVERTPAGDRARNLSVCAMPGTAAGPNGKAGKAMTRFYNRDRLLYKDDPWFSRFATKLQPYPATPSNRQWIPTAGNLL</sequence>
<dbReference type="Proteomes" id="UP000579153">
    <property type="component" value="Unassembled WGS sequence"/>
</dbReference>
<name>A0A7W9FY24_9ACTN</name>
<organism evidence="4 5">
    <name type="scientific">Nonomuraea jabiensis</name>
    <dbReference type="NCBI Taxonomy" id="882448"/>
    <lineage>
        <taxon>Bacteria</taxon>
        <taxon>Bacillati</taxon>
        <taxon>Actinomycetota</taxon>
        <taxon>Actinomycetes</taxon>
        <taxon>Streptosporangiales</taxon>
        <taxon>Streptosporangiaceae</taxon>
        <taxon>Nonomuraea</taxon>
    </lineage>
</organism>
<dbReference type="SMART" id="SM00560">
    <property type="entry name" value="LamGL"/>
    <property type="match status" value="1"/>
</dbReference>
<dbReference type="AlphaFoldDB" id="A0A7W9FY24"/>
<comment type="caution">
    <text evidence="4">The sequence shown here is derived from an EMBL/GenBank/DDBJ whole genome shotgun (WGS) entry which is preliminary data.</text>
</comment>
<evidence type="ECO:0000313" key="5">
    <source>
        <dbReference type="Proteomes" id="UP000579153"/>
    </source>
</evidence>
<gene>
    <name evidence="4" type="ORF">HD596_000428</name>
</gene>
<dbReference type="InterPro" id="IPR006558">
    <property type="entry name" value="LamG-like"/>
</dbReference>
<dbReference type="Pfam" id="PF13385">
    <property type="entry name" value="Laminin_G_3"/>
    <property type="match status" value="1"/>
</dbReference>
<dbReference type="SUPFAM" id="SSF49899">
    <property type="entry name" value="Concanavalin A-like lectins/glucanases"/>
    <property type="match status" value="1"/>
</dbReference>
<feature type="domain" description="LamG-like jellyroll fold" evidence="3">
    <location>
        <begin position="57"/>
        <end position="202"/>
    </location>
</feature>
<evidence type="ECO:0000313" key="4">
    <source>
        <dbReference type="EMBL" id="MBB5773672.1"/>
    </source>
</evidence>
<dbReference type="Gene3D" id="2.60.120.200">
    <property type="match status" value="1"/>
</dbReference>
<keyword evidence="2" id="KW-1015">Disulfide bond</keyword>